<evidence type="ECO:0000313" key="3">
    <source>
        <dbReference type="EMBL" id="PSK59232.1"/>
    </source>
</evidence>
<feature type="compositionally biased region" description="Polar residues" evidence="1">
    <location>
        <begin position="49"/>
        <end position="59"/>
    </location>
</feature>
<dbReference type="AlphaFoldDB" id="A0A2P8AFJ9"/>
<feature type="region of interest" description="Disordered" evidence="1">
    <location>
        <begin position="239"/>
        <end position="265"/>
    </location>
</feature>
<dbReference type="STRING" id="40998.A0A2P8AFJ9"/>
<evidence type="ECO:0000259" key="2">
    <source>
        <dbReference type="Pfam" id="PF13881"/>
    </source>
</evidence>
<name>A0A2P8AFJ9_9PEZI</name>
<gene>
    <name evidence="3" type="ORF">B9Z65_3556</name>
</gene>
<dbReference type="OrthoDB" id="1043111at2759"/>
<dbReference type="Pfam" id="PF13881">
    <property type="entry name" value="Rad60-SLD_2"/>
    <property type="match status" value="1"/>
</dbReference>
<feature type="compositionally biased region" description="Polar residues" evidence="1">
    <location>
        <begin position="26"/>
        <end position="40"/>
    </location>
</feature>
<reference evidence="3 4" key="1">
    <citation type="submission" date="2017-05" db="EMBL/GenBank/DDBJ databases">
        <title>Draft genome sequence of Elsinoe australis.</title>
        <authorList>
            <person name="Cheng Q."/>
        </authorList>
    </citation>
    <scope>NUCLEOTIDE SEQUENCE [LARGE SCALE GENOMIC DNA]</scope>
    <source>
        <strain evidence="3 4">NL1</strain>
    </source>
</reference>
<sequence>MSDQQKQPESESKMPSIPPLELGDLSMSSTNPGEAQSTSVEKTEPLEGQKTSGAETSLQESKKEERAEVAEPLEEAQSDKAGPLPAPINTSLPAMTRQNSEAIGPSTDLPTPMLQPPQSALAAGPVIQFTLLLASTGTRHPFQLNERYLTKRNVTAKGEDGAFDPSTISVYNLKELILKDWRDDWDQKPSSPSAIRLIFFGQLLADNVSLKGKSHRSSQCKLQTDGTPNVLHITVKPQEVIDDEEAGKGKSSMSRDRDGNERTPGCRCVIL</sequence>
<accession>A0A2P8AFJ9</accession>
<protein>
    <recommendedName>
        <fullName evidence="2">UBL3-like ubiquitin domain-containing protein</fullName>
    </recommendedName>
</protein>
<feature type="compositionally biased region" description="Basic and acidic residues" evidence="1">
    <location>
        <begin position="1"/>
        <end position="12"/>
    </location>
</feature>
<evidence type="ECO:0000256" key="1">
    <source>
        <dbReference type="SAM" id="MobiDB-lite"/>
    </source>
</evidence>
<dbReference type="InterPro" id="IPR039540">
    <property type="entry name" value="UBL3-like_ubiquitin_dom"/>
</dbReference>
<dbReference type="Proteomes" id="UP000243723">
    <property type="component" value="Unassembled WGS sequence"/>
</dbReference>
<dbReference type="PANTHER" id="PTHR13169:SF0">
    <property type="entry name" value="UBIQUITIN-LIKE PROTEIN 3"/>
    <property type="match status" value="1"/>
</dbReference>
<dbReference type="PANTHER" id="PTHR13169">
    <property type="entry name" value="UBIQUITIN-LIKE PROTEIN 3 HCG-1 PROTEIN"/>
    <property type="match status" value="1"/>
</dbReference>
<organism evidence="3 4">
    <name type="scientific">Elsinoe australis</name>
    <dbReference type="NCBI Taxonomy" id="40998"/>
    <lineage>
        <taxon>Eukaryota</taxon>
        <taxon>Fungi</taxon>
        <taxon>Dikarya</taxon>
        <taxon>Ascomycota</taxon>
        <taxon>Pezizomycotina</taxon>
        <taxon>Dothideomycetes</taxon>
        <taxon>Dothideomycetidae</taxon>
        <taxon>Myriangiales</taxon>
        <taxon>Elsinoaceae</taxon>
        <taxon>Elsinoe</taxon>
    </lineage>
</organism>
<dbReference type="Gene3D" id="3.10.20.90">
    <property type="entry name" value="Phosphatidylinositol 3-kinase Catalytic Subunit, Chain A, domain 1"/>
    <property type="match status" value="1"/>
</dbReference>
<proteinExistence type="predicted"/>
<comment type="caution">
    <text evidence="3">The sequence shown here is derived from an EMBL/GenBank/DDBJ whole genome shotgun (WGS) entry which is preliminary data.</text>
</comment>
<dbReference type="InterPro" id="IPR029071">
    <property type="entry name" value="Ubiquitin-like_domsf"/>
</dbReference>
<dbReference type="InterPro" id="IPR040015">
    <property type="entry name" value="UBL3-like"/>
</dbReference>
<feature type="compositionally biased region" description="Basic and acidic residues" evidence="1">
    <location>
        <begin position="60"/>
        <end position="69"/>
    </location>
</feature>
<dbReference type="EMBL" id="NHZQ01000010">
    <property type="protein sequence ID" value="PSK59232.1"/>
    <property type="molecule type" value="Genomic_DNA"/>
</dbReference>
<keyword evidence="4" id="KW-1185">Reference proteome</keyword>
<dbReference type="SUPFAM" id="SSF54236">
    <property type="entry name" value="Ubiquitin-like"/>
    <property type="match status" value="1"/>
</dbReference>
<feature type="domain" description="UBL3-like ubiquitin" evidence="2">
    <location>
        <begin position="162"/>
        <end position="247"/>
    </location>
</feature>
<evidence type="ECO:0000313" key="4">
    <source>
        <dbReference type="Proteomes" id="UP000243723"/>
    </source>
</evidence>
<feature type="region of interest" description="Disordered" evidence="1">
    <location>
        <begin position="1"/>
        <end position="92"/>
    </location>
</feature>